<dbReference type="Proteomes" id="UP000078237">
    <property type="component" value="Unassembled WGS sequence"/>
</dbReference>
<name>A0A175VUS0_9PEZI</name>
<accession>A0A175VUS0</accession>
<dbReference type="EMBL" id="LCTW02000310">
    <property type="protein sequence ID" value="KXX74906.1"/>
    <property type="molecule type" value="Genomic_DNA"/>
</dbReference>
<reference evidence="4" key="2">
    <citation type="submission" date="2015-06" db="EMBL/GenBank/DDBJ databases">
        <authorList>
            <person name="van de Sande W.W.J."/>
        </authorList>
    </citation>
    <scope>NUCLEOTIDE SEQUENCE [LARGE SCALE GENOMIC DNA]</scope>
    <source>
        <strain evidence="4">mm55</strain>
    </source>
</reference>
<evidence type="ECO:0000313" key="4">
    <source>
        <dbReference type="Proteomes" id="UP000078237"/>
    </source>
</evidence>
<dbReference type="EMBL" id="LCTW02000282">
    <property type="protein sequence ID" value="KXX75268.1"/>
    <property type="molecule type" value="Genomic_DNA"/>
</dbReference>
<sequence length="135" mass="15375">MDEYMDEWKAHVLHEVAVHLLLGRYREDSIRKLFLNDTNENAVLQRQAAPTTSSPSRCSTSGGKSARFNGMGIRIITGNRSKLRKTILLYNCLWTNLESPFKRKYIEALPFRLNFKAALATLLYHAPEAAPQLVP</sequence>
<keyword evidence="4" id="KW-1185">Reference proteome</keyword>
<proteinExistence type="predicted"/>
<protein>
    <submittedName>
        <fullName evidence="3">Uncharacterized protein</fullName>
    </submittedName>
</protein>
<evidence type="ECO:0000313" key="2">
    <source>
        <dbReference type="EMBL" id="KXX74906.1"/>
    </source>
</evidence>
<organism evidence="3 4">
    <name type="scientific">Madurella mycetomatis</name>
    <dbReference type="NCBI Taxonomy" id="100816"/>
    <lineage>
        <taxon>Eukaryota</taxon>
        <taxon>Fungi</taxon>
        <taxon>Dikarya</taxon>
        <taxon>Ascomycota</taxon>
        <taxon>Pezizomycotina</taxon>
        <taxon>Sordariomycetes</taxon>
        <taxon>Sordariomycetidae</taxon>
        <taxon>Sordariales</taxon>
        <taxon>Sordariales incertae sedis</taxon>
        <taxon>Madurella</taxon>
    </lineage>
</organism>
<evidence type="ECO:0000256" key="1">
    <source>
        <dbReference type="SAM" id="MobiDB-lite"/>
    </source>
</evidence>
<feature type="region of interest" description="Disordered" evidence="1">
    <location>
        <begin position="45"/>
        <end position="64"/>
    </location>
</feature>
<gene>
    <name evidence="3" type="ORF">MMYC01_208635</name>
    <name evidence="2" type="ORF">MMYC01_208952</name>
</gene>
<comment type="caution">
    <text evidence="3">The sequence shown here is derived from an EMBL/GenBank/DDBJ whole genome shotgun (WGS) entry which is preliminary data.</text>
</comment>
<feature type="compositionally biased region" description="Low complexity" evidence="1">
    <location>
        <begin position="50"/>
        <end position="64"/>
    </location>
</feature>
<dbReference type="VEuPathDB" id="FungiDB:MMYC01_208635"/>
<dbReference type="AlphaFoldDB" id="A0A175VUS0"/>
<reference evidence="3" key="1">
    <citation type="submission" date="2015-06" db="EMBL/GenBank/DDBJ databases">
        <authorList>
            <person name="Hoefler B.C."/>
            <person name="Straight P.D."/>
        </authorList>
    </citation>
    <scope>NUCLEOTIDE SEQUENCE [LARGE SCALE GENOMIC DNA]</scope>
    <source>
        <strain evidence="3">Mm55</strain>
    </source>
</reference>
<evidence type="ECO:0000313" key="3">
    <source>
        <dbReference type="EMBL" id="KXX75268.1"/>
    </source>
</evidence>
<dbReference type="VEuPathDB" id="FungiDB:MMYC01_208952"/>
<reference evidence="3 4" key="3">
    <citation type="submission" date="2016-01" db="EMBL/GenBank/DDBJ databases">
        <title>Madurella mycetomatis genome sequencing.</title>
        <authorList>
            <person name="Van De Sande W."/>
        </authorList>
    </citation>
    <scope>NUCLEOTIDE SEQUENCE [LARGE SCALE GENOMIC DNA]</scope>
    <source>
        <strain evidence="3">Mm55</strain>
        <strain evidence="4">mm55</strain>
    </source>
</reference>